<protein>
    <recommendedName>
        <fullName evidence="4">Dickkopf N-terminal cysteine-rich domain-containing protein</fullName>
    </recommendedName>
</protein>
<gene>
    <name evidence="2" type="ORF">BCR32DRAFT_293871</name>
</gene>
<proteinExistence type="predicted"/>
<reference evidence="2 3" key="1">
    <citation type="submission" date="2016-08" db="EMBL/GenBank/DDBJ databases">
        <title>A Parts List for Fungal Cellulosomes Revealed by Comparative Genomics.</title>
        <authorList>
            <consortium name="DOE Joint Genome Institute"/>
            <person name="Haitjema C.H."/>
            <person name="Gilmore S.P."/>
            <person name="Henske J.K."/>
            <person name="Solomon K.V."/>
            <person name="De Groot R."/>
            <person name="Kuo A."/>
            <person name="Mondo S.J."/>
            <person name="Salamov A.A."/>
            <person name="Labutti K."/>
            <person name="Zhao Z."/>
            <person name="Chiniquy J."/>
            <person name="Barry K."/>
            <person name="Brewer H.M."/>
            <person name="Purvine S.O."/>
            <person name="Wright A.T."/>
            <person name="Boxma B."/>
            <person name="Van Alen T."/>
            <person name="Hackstein J.H."/>
            <person name="Baker S.E."/>
            <person name="Grigoriev I.V."/>
            <person name="O'Malley M.A."/>
        </authorList>
    </citation>
    <scope>NUCLEOTIDE SEQUENCE [LARGE SCALE GENOMIC DNA]</scope>
    <source>
        <strain evidence="2 3">S4</strain>
    </source>
</reference>
<evidence type="ECO:0000313" key="3">
    <source>
        <dbReference type="Proteomes" id="UP000193944"/>
    </source>
</evidence>
<evidence type="ECO:0008006" key="4">
    <source>
        <dbReference type="Google" id="ProtNLM"/>
    </source>
</evidence>
<keyword evidence="1" id="KW-0472">Membrane</keyword>
<accession>A0A1Y1X4Z6</accession>
<dbReference type="AlphaFoldDB" id="A0A1Y1X4Z6"/>
<organism evidence="2 3">
    <name type="scientific">Anaeromyces robustus</name>
    <dbReference type="NCBI Taxonomy" id="1754192"/>
    <lineage>
        <taxon>Eukaryota</taxon>
        <taxon>Fungi</taxon>
        <taxon>Fungi incertae sedis</taxon>
        <taxon>Chytridiomycota</taxon>
        <taxon>Chytridiomycota incertae sedis</taxon>
        <taxon>Neocallimastigomycetes</taxon>
        <taxon>Neocallimastigales</taxon>
        <taxon>Neocallimastigaceae</taxon>
        <taxon>Anaeromyces</taxon>
    </lineage>
</organism>
<keyword evidence="1" id="KW-0812">Transmembrane</keyword>
<comment type="caution">
    <text evidence="2">The sequence shown here is derived from an EMBL/GenBank/DDBJ whole genome shotgun (WGS) entry which is preliminary data.</text>
</comment>
<feature type="transmembrane region" description="Helical" evidence="1">
    <location>
        <begin position="238"/>
        <end position="264"/>
    </location>
</feature>
<evidence type="ECO:0000256" key="1">
    <source>
        <dbReference type="SAM" id="Phobius"/>
    </source>
</evidence>
<name>A0A1Y1X4Z6_9FUNG</name>
<dbReference type="Proteomes" id="UP000193944">
    <property type="component" value="Unassembled WGS sequence"/>
</dbReference>
<reference evidence="2 3" key="2">
    <citation type="submission" date="2016-08" db="EMBL/GenBank/DDBJ databases">
        <title>Pervasive Adenine N6-methylation of Active Genes in Fungi.</title>
        <authorList>
            <consortium name="DOE Joint Genome Institute"/>
            <person name="Mondo S.J."/>
            <person name="Dannebaum R.O."/>
            <person name="Kuo R.C."/>
            <person name="Labutti K."/>
            <person name="Haridas S."/>
            <person name="Kuo A."/>
            <person name="Salamov A."/>
            <person name="Ahrendt S.R."/>
            <person name="Lipzen A."/>
            <person name="Sullivan W."/>
            <person name="Andreopoulos W.B."/>
            <person name="Clum A."/>
            <person name="Lindquist E."/>
            <person name="Daum C."/>
            <person name="Ramamoorthy G.K."/>
            <person name="Gryganskyi A."/>
            <person name="Culley D."/>
            <person name="Magnuson J.K."/>
            <person name="James T.Y."/>
            <person name="O'Malley M.A."/>
            <person name="Stajich J.E."/>
            <person name="Spatafora J.W."/>
            <person name="Visel A."/>
            <person name="Grigoriev I.V."/>
        </authorList>
    </citation>
    <scope>NUCLEOTIDE SEQUENCE [LARGE SCALE GENOMIC DNA]</scope>
    <source>
        <strain evidence="2 3">S4</strain>
    </source>
</reference>
<keyword evidence="3" id="KW-1185">Reference proteome</keyword>
<dbReference type="OrthoDB" id="10639999at2759"/>
<evidence type="ECO:0000313" key="2">
    <source>
        <dbReference type="EMBL" id="ORX80426.1"/>
    </source>
</evidence>
<keyword evidence="1" id="KW-1133">Transmembrane helix</keyword>
<sequence length="274" mass="32298">MKFQTIIAYLFIIKIVLGYVKTPFKYSQKEKGIYRINSKGEEELVLYDKNNTQCQTLKDCNDLPYMCYVFNKNLEDDYININNKNFSKSERDSIISKKKEAGRCQYLYFCHENNSNENCIAIEPNETSASYDYIIPDIQQKTKYDLIIETCQTTDNFDKCNTHYCNNNEQCYSGICENGRCIANKNNPIIQCETQHSIITTVLECKRKKNEFCTNNEQCITGKCNNGICEIQKTSYHYIYYAVAFQFTFYLIFFVFCCYTRGVFRGLRTHRHIK</sequence>
<dbReference type="EMBL" id="MCFG01000146">
    <property type="protein sequence ID" value="ORX80426.1"/>
    <property type="molecule type" value="Genomic_DNA"/>
</dbReference>